<keyword evidence="5" id="KW-0645">Protease</keyword>
<dbReference type="SUPFAM" id="SSF53187">
    <property type="entry name" value="Zn-dependent exopeptidases"/>
    <property type="match status" value="1"/>
</dbReference>
<keyword evidence="3" id="KW-0378">Hydrolase</keyword>
<evidence type="ECO:0000256" key="3">
    <source>
        <dbReference type="ARBA" id="ARBA00022801"/>
    </source>
</evidence>
<evidence type="ECO:0000256" key="4">
    <source>
        <dbReference type="ARBA" id="ARBA00022833"/>
    </source>
</evidence>
<dbReference type="InterPro" id="IPR011650">
    <property type="entry name" value="Peptidase_M20_dimer"/>
</dbReference>
<dbReference type="GO" id="GO:0046872">
    <property type="term" value="F:metal ion binding"/>
    <property type="evidence" value="ECO:0007669"/>
    <property type="project" value="UniProtKB-KW"/>
</dbReference>
<dbReference type="AlphaFoldDB" id="A0A0U2MU99"/>
<dbReference type="Proteomes" id="UP000061660">
    <property type="component" value="Chromosome"/>
</dbReference>
<keyword evidence="4" id="KW-0862">Zinc</keyword>
<dbReference type="InterPro" id="IPR001261">
    <property type="entry name" value="ArgE/DapE_CS"/>
</dbReference>
<accession>A0A0U2MU99</accession>
<dbReference type="Pfam" id="PF01546">
    <property type="entry name" value="Peptidase_M20"/>
    <property type="match status" value="1"/>
</dbReference>
<name>A0A0U2MU99_9BACL</name>
<dbReference type="KEGG" id="pnp:IJ22_05880"/>
<evidence type="ECO:0000256" key="2">
    <source>
        <dbReference type="ARBA" id="ARBA00022723"/>
    </source>
</evidence>
<dbReference type="CDD" id="cd03885">
    <property type="entry name" value="M20_CPDG2"/>
    <property type="match status" value="1"/>
</dbReference>
<dbReference type="Gene3D" id="3.30.70.360">
    <property type="match status" value="1"/>
</dbReference>
<dbReference type="InterPro" id="IPR017150">
    <property type="entry name" value="Pept_M20_glutamate_carboxypep"/>
</dbReference>
<dbReference type="PANTHER" id="PTHR43808">
    <property type="entry name" value="ACETYLORNITHINE DEACETYLASE"/>
    <property type="match status" value="1"/>
</dbReference>
<organism evidence="5 6">
    <name type="scientific">Paenibacillus naphthalenovorans</name>
    <dbReference type="NCBI Taxonomy" id="162209"/>
    <lineage>
        <taxon>Bacteria</taxon>
        <taxon>Bacillati</taxon>
        <taxon>Bacillota</taxon>
        <taxon>Bacilli</taxon>
        <taxon>Bacillales</taxon>
        <taxon>Paenibacillaceae</taxon>
        <taxon>Paenibacillus</taxon>
    </lineage>
</organism>
<sequence>MVKLQTIKEQIEGYMPDILRLLEESVNIDSPSTDKRQNDLMADWFTRQFQRLTGGRVIRVPNETYGDRLLCEVGSGEKQILLLGHYDTVWPLGEAARRPFRIEDGRAYGPGVYDMKAGLLQAIFALKALLDSGRFPEDKKVVLLMNSDEELGSPTSRALIEEQAKLSAVAFVLEPPMEPSGALKTSRKGSGRYKLAVQGISAHAGVNPEKGVSAIHELACQIQRLHALTDLSRGTTVNVGVIRGGIGSNVVAEHAEGEIDVRVATSAEAERIEAELARLIPALPQARLTLTGRMMRPPMERTDRTAALFALAQEIARTDHGIELAETHTGGVSDGNFTAAVGTPTLDGLGARGDFAHSPDEYVRIDEIPLRTALLAELIRRC</sequence>
<dbReference type="Pfam" id="PF07687">
    <property type="entry name" value="M20_dimer"/>
    <property type="match status" value="1"/>
</dbReference>
<comment type="cofactor">
    <cofactor evidence="1">
        <name>Zn(2+)</name>
        <dbReference type="ChEBI" id="CHEBI:29105"/>
    </cofactor>
</comment>
<dbReference type="InterPro" id="IPR002933">
    <property type="entry name" value="Peptidase_M20"/>
</dbReference>
<keyword evidence="5" id="KW-0121">Carboxypeptidase</keyword>
<evidence type="ECO:0000256" key="1">
    <source>
        <dbReference type="ARBA" id="ARBA00001947"/>
    </source>
</evidence>
<proteinExistence type="predicted"/>
<dbReference type="InterPro" id="IPR036264">
    <property type="entry name" value="Bact_exopeptidase_dim_dom"/>
</dbReference>
<dbReference type="InterPro" id="IPR050072">
    <property type="entry name" value="Peptidase_M20A"/>
</dbReference>
<keyword evidence="2" id="KW-0479">Metal-binding</keyword>
<reference evidence="6" key="1">
    <citation type="submission" date="2015-12" db="EMBL/GenBank/DDBJ databases">
        <title>Complete genome sequences of two moderately thermophilic Paenibacillus species.</title>
        <authorList>
            <person name="Butler R.III."/>
            <person name="Wang J."/>
            <person name="Stark B.C."/>
            <person name="Pombert J.-F."/>
        </authorList>
    </citation>
    <scope>NUCLEOTIDE SEQUENCE [LARGE SCALE GENOMIC DNA]</scope>
    <source>
        <strain evidence="6">32O-Y</strain>
    </source>
</reference>
<reference evidence="5 6" key="2">
    <citation type="journal article" date="2016" name="Genome Announc.">
        <title>Complete Genome Sequences of Two Interactive Moderate Thermophiles, Paenibacillus napthalenovorans 32O-Y and Paenibacillus sp. 32O-W.</title>
        <authorList>
            <person name="Butler R.R.III."/>
            <person name="Wang J."/>
            <person name="Stark B.C."/>
            <person name="Pombert J.F."/>
        </authorList>
    </citation>
    <scope>NUCLEOTIDE SEQUENCE [LARGE SCALE GENOMIC DNA]</scope>
    <source>
        <strain evidence="5 6">32O-Y</strain>
    </source>
</reference>
<dbReference type="SUPFAM" id="SSF55031">
    <property type="entry name" value="Bacterial exopeptidase dimerisation domain"/>
    <property type="match status" value="1"/>
</dbReference>
<dbReference type="STRING" id="162209.IJ22_05880"/>
<dbReference type="PANTHER" id="PTHR43808:SF9">
    <property type="entry name" value="BLL0789 PROTEIN"/>
    <property type="match status" value="1"/>
</dbReference>
<keyword evidence="6" id="KW-1185">Reference proteome</keyword>
<dbReference type="GO" id="GO:0004180">
    <property type="term" value="F:carboxypeptidase activity"/>
    <property type="evidence" value="ECO:0007669"/>
    <property type="project" value="UniProtKB-KW"/>
</dbReference>
<dbReference type="PIRSF" id="PIRSF037238">
    <property type="entry name" value="Carboxypeptidase_G2"/>
    <property type="match status" value="1"/>
</dbReference>
<evidence type="ECO:0000313" key="5">
    <source>
        <dbReference type="EMBL" id="ALS20975.1"/>
    </source>
</evidence>
<dbReference type="EMBL" id="CP013652">
    <property type="protein sequence ID" value="ALS20975.1"/>
    <property type="molecule type" value="Genomic_DNA"/>
</dbReference>
<dbReference type="Gene3D" id="3.40.630.10">
    <property type="entry name" value="Zn peptidases"/>
    <property type="match status" value="1"/>
</dbReference>
<dbReference type="PATRIC" id="fig|162209.4.peg.622"/>
<protein>
    <submittedName>
        <fullName evidence="5">Carboxypeptidase G2</fullName>
    </submittedName>
</protein>
<dbReference type="PROSITE" id="PS00758">
    <property type="entry name" value="ARGE_DAPE_CPG2_1"/>
    <property type="match status" value="1"/>
</dbReference>
<evidence type="ECO:0000313" key="6">
    <source>
        <dbReference type="Proteomes" id="UP000061660"/>
    </source>
</evidence>
<gene>
    <name evidence="5" type="ORF">IJ22_05880</name>
</gene>